<dbReference type="AlphaFoldDB" id="B6AGM4"/>
<keyword evidence="4" id="KW-1185">Reference proteome</keyword>
<evidence type="ECO:0000256" key="2">
    <source>
        <dbReference type="SAM" id="SignalP"/>
    </source>
</evidence>
<dbReference type="VEuPathDB" id="CryptoDB:CMU_035370"/>
<organism evidence="3 4">
    <name type="scientific">Cryptosporidium muris (strain RN66)</name>
    <dbReference type="NCBI Taxonomy" id="441375"/>
    <lineage>
        <taxon>Eukaryota</taxon>
        <taxon>Sar</taxon>
        <taxon>Alveolata</taxon>
        <taxon>Apicomplexa</taxon>
        <taxon>Conoidasida</taxon>
        <taxon>Coccidia</taxon>
        <taxon>Eucoccidiorida</taxon>
        <taxon>Eimeriorina</taxon>
        <taxon>Cryptosporidiidae</taxon>
        <taxon>Cryptosporidium</taxon>
    </lineage>
</organism>
<feature type="region of interest" description="Disordered" evidence="1">
    <location>
        <begin position="634"/>
        <end position="656"/>
    </location>
</feature>
<dbReference type="RefSeq" id="XP_002141714.1">
    <property type="nucleotide sequence ID" value="XM_002141678.1"/>
</dbReference>
<evidence type="ECO:0000313" key="4">
    <source>
        <dbReference type="Proteomes" id="UP000001460"/>
    </source>
</evidence>
<gene>
    <name evidence="3" type="ORF">CMU_035370</name>
</gene>
<reference evidence="3" key="1">
    <citation type="submission" date="2008-06" db="EMBL/GenBank/DDBJ databases">
        <authorList>
            <person name="Lorenzi H."/>
            <person name="Inman J."/>
            <person name="Miller J."/>
            <person name="Schobel S."/>
            <person name="Amedeo P."/>
            <person name="Caler E.V."/>
            <person name="da Silva J."/>
        </authorList>
    </citation>
    <scope>NUCLEOTIDE SEQUENCE [LARGE SCALE GENOMIC DNA]</scope>
    <source>
        <strain evidence="3">RN66</strain>
    </source>
</reference>
<dbReference type="OrthoDB" id="339032at2759"/>
<name>B6AGM4_CRYMR</name>
<keyword evidence="2" id="KW-0732">Signal</keyword>
<dbReference type="Proteomes" id="UP000001460">
    <property type="component" value="Unassembled WGS sequence"/>
</dbReference>
<dbReference type="GeneID" id="6996869"/>
<protein>
    <submittedName>
        <fullName evidence="3">Uncharacterized protein</fullName>
    </submittedName>
</protein>
<evidence type="ECO:0000256" key="1">
    <source>
        <dbReference type="SAM" id="MobiDB-lite"/>
    </source>
</evidence>
<evidence type="ECO:0000313" key="3">
    <source>
        <dbReference type="EMBL" id="EEA07365.1"/>
    </source>
</evidence>
<dbReference type="EMBL" id="DS989733">
    <property type="protein sequence ID" value="EEA07365.1"/>
    <property type="molecule type" value="Genomic_DNA"/>
</dbReference>
<proteinExistence type="predicted"/>
<feature type="chain" id="PRO_5002842277" evidence="2">
    <location>
        <begin position="31"/>
        <end position="1164"/>
    </location>
</feature>
<feature type="signal peptide" evidence="2">
    <location>
        <begin position="1"/>
        <end position="30"/>
    </location>
</feature>
<dbReference type="OMA" id="CENIRQF"/>
<feature type="compositionally biased region" description="Basic residues" evidence="1">
    <location>
        <begin position="640"/>
        <end position="655"/>
    </location>
</feature>
<accession>B6AGM4</accession>
<sequence>MNEIYNNMNTKVSIILSVFVLFLIVSPSLSNINKDAINLDKSTNDSPNKDNIDTLRENQEKDFNVSLINRLLPSIFGNIFKEKVELNKENNLKEVFELDNSELSLISDEQLDESRNYRDLNYHDLTGPANRDITDNQPFGPTIQELLTIDLIALGIQAIIKRKYHNLRFSQEFSFESLVHCFEPVANNTNILENHVDVDKFVNCCTRDILDLVDLRLDEQLSGLDINTLDICIDLRNVLEDTGIAFRFSFIWISKIAEKSLGLSGSNLVMNLPMKYSYFRFCNIPRLPLDIVFDVDQTLLTMVPVSQIRSNDSIIMVELTEIPNIFDQNKDYNFAMRRSSDNTIRYSIPHEVHLNPQAVGLLFSLYYRRIIDPCIGSLTIFSAGYNTVLKFKSAIDIENVLGSSRYHLHDIFLELFPDDNEIIWATERPALMNSRDLNPYNVQLPPVDKQFLNFNRSRDFELRYNFIDNKSGFQELVYNGLPFFVKDMQRYRLHITLQKGKSSQAYQMLMKDLNPTFLRTLRKYQTMKRYPIMTHPFNSPLLYENNRPMILLVDDEILHFTYACSLESWSDNVLIAWTEKLSPIPINITLKFFLPLPYQHIQPLPINISNFTRELNNILNLDYAESMTYQFSNSNSDKVRTKKRKNKKTTKKKKNKDNVEQFLSSSSVDFVWPSDSTPNSDTFFLNDLGLNSVSPSRLLQMVYPSNNPESMTCPYDIQNIKLYYIAMMIPCELFFVLYKNIVKENDDNDTQTKNITKLINMVDMFFITNERKAQECSKFISSISGIMAYKDSKDIFYKRVIYSYIPSIVGIKSLVGLPIQRTLILWLQLPNSLDSYHKIWKEMDIQGNKLEQELQDTNYEPLYHNNTMNLCGTLGDKSVNDVENIIIFEPLKSYSTISKTNNTSTENIGEIIDIVKVLSTIDKYIYAATNTIVEGVHSLLDKPANVLVSQAIINKLIYSICYGIVAELNDQIYLNVCHLGKPPFSRPILRQNQFDWISLAFEQNLANMNTSLVFPVVKTLESMSMVDLISSYNNQFFKNRLVFQPGFVGLSYTTIDFSTYDNNDNDINEYMYSETNKYFDMDLDLKRYLIDSLSSMDYEPFFVEQCTVFLSAISQVIKNKQTKESNIFRKVNQRYILEKEFLNREFCENIRQFIEEKVPEFFQT</sequence>